<dbReference type="PANTHER" id="PTHR12460">
    <property type="entry name" value="CYCLIN-DEPENDENT KINASE INHIBITOR-RELATED PROTEIN"/>
    <property type="match status" value="1"/>
</dbReference>
<dbReference type="SUPFAM" id="SSF48464">
    <property type="entry name" value="ENTH/VHS domain"/>
    <property type="match status" value="1"/>
</dbReference>
<dbReference type="EMBL" id="QGNW01001336">
    <property type="protein sequence ID" value="RVW45180.1"/>
    <property type="molecule type" value="Genomic_DNA"/>
</dbReference>
<evidence type="ECO:0000313" key="3">
    <source>
        <dbReference type="EMBL" id="RVW45180.1"/>
    </source>
</evidence>
<evidence type="ECO:0000256" key="1">
    <source>
        <dbReference type="ARBA" id="ARBA00022664"/>
    </source>
</evidence>
<protein>
    <submittedName>
        <fullName evidence="3">Regulation of nuclear pre-mRNA domain-containing protein 1B</fullName>
    </submittedName>
</protein>
<sequence>MDRQFHCSPSEQRLAFLYLANDILQNSRRKGSEFVGEFWKVLPDALRDVMENGDEFGRNAVLRLIGIWEERKVLVLVAKFLRKSLGKATGKQINTVPYFFSIKQKQSAGNTLEKIVSGYQVIYGGQLDEDVILRKCTNAIAMLRKPIRELMVVLIQVFPAWGFFFETKE</sequence>
<dbReference type="GO" id="GO:0005634">
    <property type="term" value="C:nucleus"/>
    <property type="evidence" value="ECO:0007669"/>
    <property type="project" value="UniProtKB-ARBA"/>
</dbReference>
<dbReference type="InterPro" id="IPR006569">
    <property type="entry name" value="CID_dom"/>
</dbReference>
<dbReference type="AlphaFoldDB" id="A0A438ECE9"/>
<evidence type="ECO:0000259" key="2">
    <source>
        <dbReference type="PROSITE" id="PS51391"/>
    </source>
</evidence>
<dbReference type="GO" id="GO:0006397">
    <property type="term" value="P:mRNA processing"/>
    <property type="evidence" value="ECO:0007669"/>
    <property type="project" value="UniProtKB-KW"/>
</dbReference>
<dbReference type="Pfam" id="PF04818">
    <property type="entry name" value="CID"/>
    <property type="match status" value="1"/>
</dbReference>
<feature type="domain" description="CID" evidence="2">
    <location>
        <begin position="1"/>
        <end position="92"/>
    </location>
</feature>
<gene>
    <name evidence="3" type="primary">Rprd1b_0</name>
    <name evidence="3" type="ORF">CK203_067601</name>
</gene>
<reference evidence="3 4" key="1">
    <citation type="journal article" date="2018" name="PLoS Genet.">
        <title>Population sequencing reveals clonal diversity and ancestral inbreeding in the grapevine cultivar Chardonnay.</title>
        <authorList>
            <person name="Roach M.J."/>
            <person name="Johnson D.L."/>
            <person name="Bohlmann J."/>
            <person name="van Vuuren H.J."/>
            <person name="Jones S.J."/>
            <person name="Pretorius I.S."/>
            <person name="Schmidt S.A."/>
            <person name="Borneman A.R."/>
        </authorList>
    </citation>
    <scope>NUCLEOTIDE SEQUENCE [LARGE SCALE GENOMIC DNA]</scope>
    <source>
        <strain evidence="4">cv. Chardonnay</strain>
        <tissue evidence="3">Leaf</tissue>
    </source>
</reference>
<dbReference type="SMART" id="SM00582">
    <property type="entry name" value="RPR"/>
    <property type="match status" value="1"/>
</dbReference>
<dbReference type="PROSITE" id="PS51391">
    <property type="entry name" value="CID"/>
    <property type="match status" value="1"/>
</dbReference>
<dbReference type="Gene3D" id="1.25.40.90">
    <property type="match status" value="1"/>
</dbReference>
<evidence type="ECO:0000313" key="4">
    <source>
        <dbReference type="Proteomes" id="UP000288805"/>
    </source>
</evidence>
<dbReference type="PANTHER" id="PTHR12460:SF23">
    <property type="entry name" value="ACTIN CYTOSKELETON-REGULATORY COMPLEX PROTEIN PAN1"/>
    <property type="match status" value="1"/>
</dbReference>
<dbReference type="Proteomes" id="UP000288805">
    <property type="component" value="Unassembled WGS sequence"/>
</dbReference>
<dbReference type="InterPro" id="IPR008942">
    <property type="entry name" value="ENTH_VHS"/>
</dbReference>
<dbReference type="CDD" id="cd16981">
    <property type="entry name" value="CID_RPRD_like"/>
    <property type="match status" value="1"/>
</dbReference>
<proteinExistence type="predicted"/>
<name>A0A438ECE9_VITVI</name>
<organism evidence="3 4">
    <name type="scientific">Vitis vinifera</name>
    <name type="common">Grape</name>
    <dbReference type="NCBI Taxonomy" id="29760"/>
    <lineage>
        <taxon>Eukaryota</taxon>
        <taxon>Viridiplantae</taxon>
        <taxon>Streptophyta</taxon>
        <taxon>Embryophyta</taxon>
        <taxon>Tracheophyta</taxon>
        <taxon>Spermatophyta</taxon>
        <taxon>Magnoliopsida</taxon>
        <taxon>eudicotyledons</taxon>
        <taxon>Gunneridae</taxon>
        <taxon>Pentapetalae</taxon>
        <taxon>rosids</taxon>
        <taxon>Vitales</taxon>
        <taxon>Vitaceae</taxon>
        <taxon>Viteae</taxon>
        <taxon>Vitis</taxon>
    </lineage>
</organism>
<keyword evidence="1" id="KW-0507">mRNA processing</keyword>
<accession>A0A438ECE9</accession>
<comment type="caution">
    <text evidence="3">The sequence shown here is derived from an EMBL/GenBank/DDBJ whole genome shotgun (WGS) entry which is preliminary data.</text>
</comment>